<evidence type="ECO:0000313" key="13">
    <source>
        <dbReference type="Proteomes" id="UP001495779"/>
    </source>
</evidence>
<evidence type="ECO:0000256" key="5">
    <source>
        <dbReference type="ARBA" id="ARBA00022741"/>
    </source>
</evidence>
<dbReference type="GO" id="GO:0019521">
    <property type="term" value="P:D-gluconate metabolic process"/>
    <property type="evidence" value="ECO:0007669"/>
    <property type="project" value="UniProtKB-KW"/>
</dbReference>
<evidence type="ECO:0000256" key="8">
    <source>
        <dbReference type="ARBA" id="ARBA00023064"/>
    </source>
</evidence>
<dbReference type="EC" id="2.7.1.12" evidence="3 10"/>
<dbReference type="Gene3D" id="3.40.50.300">
    <property type="entry name" value="P-loop containing nucleotide triphosphate hydrolases"/>
    <property type="match status" value="1"/>
</dbReference>
<dbReference type="Pfam" id="PF01202">
    <property type="entry name" value="SKI"/>
    <property type="match status" value="1"/>
</dbReference>
<comment type="catalytic activity">
    <reaction evidence="9 10">
        <text>D-gluconate + ATP = 6-phospho-D-gluconate + ADP + H(+)</text>
        <dbReference type="Rhea" id="RHEA:19433"/>
        <dbReference type="ChEBI" id="CHEBI:15378"/>
        <dbReference type="ChEBI" id="CHEBI:18391"/>
        <dbReference type="ChEBI" id="CHEBI:30616"/>
        <dbReference type="ChEBI" id="CHEBI:58759"/>
        <dbReference type="ChEBI" id="CHEBI:456216"/>
        <dbReference type="EC" id="2.7.1.12"/>
    </reaction>
</comment>
<accession>A0AAI9MW68</accession>
<dbReference type="GO" id="GO:0005737">
    <property type="term" value="C:cytoplasm"/>
    <property type="evidence" value="ECO:0007669"/>
    <property type="project" value="TreeGrafter"/>
</dbReference>
<dbReference type="RefSeq" id="WP_154621801.1">
    <property type="nucleotide sequence ID" value="NZ_CP095443.1"/>
</dbReference>
<dbReference type="SUPFAM" id="SSF52540">
    <property type="entry name" value="P-loop containing nucleoside triphosphate hydrolases"/>
    <property type="match status" value="1"/>
</dbReference>
<dbReference type="NCBIfam" id="TIGR01313">
    <property type="entry name" value="therm_gnt_kin"/>
    <property type="match status" value="1"/>
</dbReference>
<comment type="caution">
    <text evidence="11">The sequence shown here is derived from an EMBL/GenBank/DDBJ whole genome shotgun (WGS) entry which is preliminary data.</text>
</comment>
<sequence length="180" mass="20111">MSDTQTQNYTFVFMGVSGSGKSAVANGVAQKTNAVFLDGDFLHPRANIQKMSSGHALNDEDRQPWLAALNDAIFAMQRTNPISLVVCSALKKSYRDRLREGNKNLYFIYLKGDAELIAERLKVRKGHFFKPEMLISQFQALQEPTLEEQDVHVIDIRPSLDEVIENTCTAIHQIVSGGNP</sequence>
<dbReference type="EMBL" id="JAGSRH010000015">
    <property type="protein sequence ID" value="MER5077494.1"/>
    <property type="molecule type" value="Genomic_DNA"/>
</dbReference>
<comment type="similarity">
    <text evidence="2 10">Belongs to the gluconokinase GntK/GntV family.</text>
</comment>
<reference evidence="11" key="2">
    <citation type="submission" date="2024-02" db="EMBL/GenBank/DDBJ databases">
        <authorList>
            <consortium name="Clinical and Environmental Microbiology Branch: Whole genome sequencing antimicrobial resistance pathogens in the healthcare setting"/>
        </authorList>
    </citation>
    <scope>NUCLEOTIDE SEQUENCE</scope>
    <source>
        <strain evidence="11">2020GO-00142</strain>
    </source>
</reference>
<dbReference type="PANTHER" id="PTHR43442:SF1">
    <property type="entry name" value="THERMORESISTANT GLUCONOKINASE"/>
    <property type="match status" value="1"/>
</dbReference>
<evidence type="ECO:0000256" key="2">
    <source>
        <dbReference type="ARBA" id="ARBA00008420"/>
    </source>
</evidence>
<dbReference type="AlphaFoldDB" id="A0AAI9MW68"/>
<dbReference type="FunFam" id="3.40.50.300:FF:000522">
    <property type="entry name" value="Gluconokinase"/>
    <property type="match status" value="1"/>
</dbReference>
<proteinExistence type="inferred from homology"/>
<keyword evidence="6 10" id="KW-0418">Kinase</keyword>
<dbReference type="Proteomes" id="UP001495779">
    <property type="component" value="Unassembled WGS sequence"/>
</dbReference>
<evidence type="ECO:0000256" key="4">
    <source>
        <dbReference type="ARBA" id="ARBA00022679"/>
    </source>
</evidence>
<dbReference type="GO" id="GO:0046316">
    <property type="term" value="F:gluconokinase activity"/>
    <property type="evidence" value="ECO:0007669"/>
    <property type="project" value="UniProtKB-EC"/>
</dbReference>
<keyword evidence="4 10" id="KW-0808">Transferase</keyword>
<dbReference type="PANTHER" id="PTHR43442">
    <property type="entry name" value="GLUCONOKINASE-RELATED"/>
    <property type="match status" value="1"/>
</dbReference>
<keyword evidence="5 10" id="KW-0547">Nucleotide-binding</keyword>
<evidence type="ECO:0000256" key="6">
    <source>
        <dbReference type="ARBA" id="ARBA00022777"/>
    </source>
</evidence>
<dbReference type="InterPro" id="IPR006001">
    <property type="entry name" value="Therm_gnt_kin"/>
</dbReference>
<protein>
    <recommendedName>
        <fullName evidence="3 10">Gluconokinase</fullName>
        <ecNumber evidence="3 10">2.7.1.12</ecNumber>
    </recommendedName>
</protein>
<dbReference type="GO" id="GO:0005524">
    <property type="term" value="F:ATP binding"/>
    <property type="evidence" value="ECO:0007669"/>
    <property type="project" value="UniProtKB-KW"/>
</dbReference>
<dbReference type="NCBIfam" id="NF008583">
    <property type="entry name" value="PRK11545.1"/>
    <property type="match status" value="1"/>
</dbReference>
<evidence type="ECO:0000256" key="9">
    <source>
        <dbReference type="ARBA" id="ARBA00048090"/>
    </source>
</evidence>
<keyword evidence="8" id="KW-0311">Gluconate utilization</keyword>
<gene>
    <name evidence="11" type="primary">gntK</name>
    <name evidence="11" type="ORF">JRA39_001258</name>
    <name evidence="12" type="ORF">KDV35_11605</name>
</gene>
<evidence type="ECO:0000256" key="3">
    <source>
        <dbReference type="ARBA" id="ARBA00012054"/>
    </source>
</evidence>
<evidence type="ECO:0000313" key="11">
    <source>
        <dbReference type="EMBL" id="EMP9432241.1"/>
    </source>
</evidence>
<organism evidence="11">
    <name type="scientific">Providencia stuartii</name>
    <dbReference type="NCBI Taxonomy" id="588"/>
    <lineage>
        <taxon>Bacteria</taxon>
        <taxon>Pseudomonadati</taxon>
        <taxon>Pseudomonadota</taxon>
        <taxon>Gammaproteobacteria</taxon>
        <taxon>Enterobacterales</taxon>
        <taxon>Morganellaceae</taxon>
        <taxon>Providencia</taxon>
    </lineage>
</organism>
<evidence type="ECO:0000256" key="1">
    <source>
        <dbReference type="ARBA" id="ARBA00004761"/>
    </source>
</evidence>
<dbReference type="InterPro" id="IPR027417">
    <property type="entry name" value="P-loop_NTPase"/>
</dbReference>
<dbReference type="InterPro" id="IPR031322">
    <property type="entry name" value="Shikimate/glucono_kinase"/>
</dbReference>
<evidence type="ECO:0000256" key="10">
    <source>
        <dbReference type="RuleBase" id="RU363066"/>
    </source>
</evidence>
<evidence type="ECO:0000256" key="7">
    <source>
        <dbReference type="ARBA" id="ARBA00022840"/>
    </source>
</evidence>
<reference evidence="12 13" key="1">
    <citation type="submission" date="2021-04" db="EMBL/GenBank/DDBJ databases">
        <title>Determining the burden of carbapenem-resistant Enterobacterales from a tertiary public heath setting in Bangladesh: a clinical, epidemiological, and molecular study.</title>
        <authorList>
            <person name="Farzana R."/>
            <person name="Walsh T.R."/>
        </authorList>
    </citation>
    <scope>NUCLEOTIDE SEQUENCE [LARGE SCALE GENOMIC DNA]</scope>
    <source>
        <strain evidence="13">dmpro_s316</strain>
        <strain evidence="12">Dmpro_s316</strain>
    </source>
</reference>
<dbReference type="EMBL" id="AAZDVE040000006">
    <property type="protein sequence ID" value="EMP9432241.1"/>
    <property type="molecule type" value="Genomic_DNA"/>
</dbReference>
<dbReference type="CDD" id="cd02021">
    <property type="entry name" value="GntK"/>
    <property type="match status" value="1"/>
</dbReference>
<evidence type="ECO:0000313" key="12">
    <source>
        <dbReference type="EMBL" id="MER5077494.1"/>
    </source>
</evidence>
<comment type="pathway">
    <text evidence="1">Carbohydrate acid metabolism.</text>
</comment>
<name>A0AAI9MW68_PROST</name>
<keyword evidence="7 10" id="KW-0067">ATP-binding</keyword>